<keyword evidence="1 6" id="KW-0963">Cytoplasm</keyword>
<organism evidence="7 8">
    <name type="scientific">Candidatus Sulfobium mesophilum</name>
    <dbReference type="NCBI Taxonomy" id="2016548"/>
    <lineage>
        <taxon>Bacteria</taxon>
        <taxon>Pseudomonadati</taxon>
        <taxon>Nitrospirota</taxon>
        <taxon>Nitrospiria</taxon>
        <taxon>Nitrospirales</taxon>
        <taxon>Nitrospiraceae</taxon>
        <taxon>Candidatus Sulfobium</taxon>
    </lineage>
</organism>
<keyword evidence="2 6" id="KW-0698">rRNA processing</keyword>
<reference evidence="8" key="1">
    <citation type="submission" date="2018-03" db="EMBL/GenBank/DDBJ databases">
        <authorList>
            <person name="Zecchin S."/>
        </authorList>
    </citation>
    <scope>NUCLEOTIDE SEQUENCE [LARGE SCALE GENOMIC DNA]</scope>
</reference>
<comment type="caution">
    <text evidence="6">Lacks conserved residue(s) required for the propagation of feature annotation.</text>
</comment>
<keyword evidence="5 6" id="KW-0949">S-adenosyl-L-methionine</keyword>
<feature type="binding site" evidence="6">
    <location>
        <position position="78"/>
    </location>
    <ligand>
        <name>S-adenosyl-L-methionine</name>
        <dbReference type="ChEBI" id="CHEBI:59789"/>
    </ligand>
</feature>
<dbReference type="AlphaFoldDB" id="A0A2U3QIN9"/>
<dbReference type="EMBL" id="OUUY01000097">
    <property type="protein sequence ID" value="SPQ01274.1"/>
    <property type="molecule type" value="Genomic_DNA"/>
</dbReference>
<keyword evidence="4 6" id="KW-0808">Transferase</keyword>
<keyword evidence="8" id="KW-1185">Reference proteome</keyword>
<dbReference type="NCBIfam" id="TIGR00138">
    <property type="entry name" value="rsmG_gidB"/>
    <property type="match status" value="1"/>
</dbReference>
<dbReference type="EC" id="2.1.1.-" evidence="6"/>
<protein>
    <recommendedName>
        <fullName evidence="6">Ribosomal RNA small subunit methyltransferase G</fullName>
        <ecNumber evidence="6">2.1.1.-</ecNumber>
    </recommendedName>
    <alternativeName>
        <fullName evidence="6">16S rRNA 7-methylguanosine methyltransferase</fullName>
        <shortName evidence="6">16S rRNA m7G methyltransferase</shortName>
    </alternativeName>
</protein>
<feature type="binding site" evidence="6">
    <location>
        <begin position="129"/>
        <end position="130"/>
    </location>
    <ligand>
        <name>S-adenosyl-L-methionine</name>
        <dbReference type="ChEBI" id="CHEBI:59789"/>
    </ligand>
</feature>
<evidence type="ECO:0000256" key="4">
    <source>
        <dbReference type="ARBA" id="ARBA00022679"/>
    </source>
</evidence>
<keyword evidence="3 6" id="KW-0489">Methyltransferase</keyword>
<evidence type="ECO:0000256" key="3">
    <source>
        <dbReference type="ARBA" id="ARBA00022603"/>
    </source>
</evidence>
<dbReference type="InterPro" id="IPR003682">
    <property type="entry name" value="rRNA_ssu_MeTfrase_G"/>
</dbReference>
<dbReference type="SUPFAM" id="SSF53335">
    <property type="entry name" value="S-adenosyl-L-methionine-dependent methyltransferases"/>
    <property type="match status" value="1"/>
</dbReference>
<dbReference type="HAMAP" id="MF_00074">
    <property type="entry name" value="16SrRNA_methyltr_G"/>
    <property type="match status" value="1"/>
</dbReference>
<dbReference type="OrthoDB" id="9808773at2"/>
<comment type="similarity">
    <text evidence="6">Belongs to the methyltransferase superfamily. RNA methyltransferase RsmG family.</text>
</comment>
<sequence>MKETADLLKRGFELLDIPHSINQVDLFLTYLIELKKWNKAYNLSGLKTEREIIIKHFLDSLLFLKVLPSGALSAADIGSGAGFPGIPVKIMAPKIKMFLVEPAGKKAIFLRHICSNLDLAGVKIIDKRLEEIEGLKVDVAMTRALFTVGDFIKKTRGHINRGGVLILSKGPKLREELKGLTIQNIKVSDLKLPFADTVRHLVVVKDVAC</sequence>
<dbReference type="PANTHER" id="PTHR31760">
    <property type="entry name" value="S-ADENOSYL-L-METHIONINE-DEPENDENT METHYLTRANSFERASES SUPERFAMILY PROTEIN"/>
    <property type="match status" value="1"/>
</dbReference>
<evidence type="ECO:0000313" key="7">
    <source>
        <dbReference type="EMBL" id="SPQ01274.1"/>
    </source>
</evidence>
<dbReference type="GO" id="GO:0070043">
    <property type="term" value="F:rRNA (guanine-N7-)-methyltransferase activity"/>
    <property type="evidence" value="ECO:0007669"/>
    <property type="project" value="UniProtKB-UniRule"/>
</dbReference>
<evidence type="ECO:0000256" key="6">
    <source>
        <dbReference type="HAMAP-Rule" id="MF_00074"/>
    </source>
</evidence>
<dbReference type="InterPro" id="IPR029063">
    <property type="entry name" value="SAM-dependent_MTases_sf"/>
</dbReference>
<dbReference type="GO" id="GO:0005829">
    <property type="term" value="C:cytosol"/>
    <property type="evidence" value="ECO:0007669"/>
    <property type="project" value="TreeGrafter"/>
</dbReference>
<gene>
    <name evidence="7" type="primary">gidB</name>
    <name evidence="6" type="synonym">rsmG</name>
    <name evidence="7" type="ORF">NBG4_50006</name>
</gene>
<proteinExistence type="inferred from homology"/>
<feature type="binding site" evidence="6">
    <location>
        <position position="83"/>
    </location>
    <ligand>
        <name>S-adenosyl-L-methionine</name>
        <dbReference type="ChEBI" id="CHEBI:59789"/>
    </ligand>
</feature>
<evidence type="ECO:0000313" key="8">
    <source>
        <dbReference type="Proteomes" id="UP000245125"/>
    </source>
</evidence>
<evidence type="ECO:0000256" key="5">
    <source>
        <dbReference type="ARBA" id="ARBA00022691"/>
    </source>
</evidence>
<name>A0A2U3QIN9_9BACT</name>
<evidence type="ECO:0000256" key="2">
    <source>
        <dbReference type="ARBA" id="ARBA00022552"/>
    </source>
</evidence>
<dbReference type="PIRSF" id="PIRSF003078">
    <property type="entry name" value="GidB"/>
    <property type="match status" value="1"/>
</dbReference>
<evidence type="ECO:0000256" key="1">
    <source>
        <dbReference type="ARBA" id="ARBA00022490"/>
    </source>
</evidence>
<comment type="subcellular location">
    <subcellularLocation>
        <location evidence="6">Cytoplasm</location>
    </subcellularLocation>
</comment>
<dbReference type="PANTHER" id="PTHR31760:SF0">
    <property type="entry name" value="S-ADENOSYL-L-METHIONINE-DEPENDENT METHYLTRANSFERASES SUPERFAMILY PROTEIN"/>
    <property type="match status" value="1"/>
</dbReference>
<comment type="function">
    <text evidence="6">Specifically methylates the N7 position of a guanine in 16S rRNA.</text>
</comment>
<feature type="binding site" evidence="6">
    <location>
        <position position="143"/>
    </location>
    <ligand>
        <name>S-adenosyl-L-methionine</name>
        <dbReference type="ChEBI" id="CHEBI:59789"/>
    </ligand>
</feature>
<accession>A0A2U3QIN9</accession>
<dbReference type="Gene3D" id="3.40.50.150">
    <property type="entry name" value="Vaccinia Virus protein VP39"/>
    <property type="match status" value="1"/>
</dbReference>
<dbReference type="Pfam" id="PF02527">
    <property type="entry name" value="GidB"/>
    <property type="match status" value="1"/>
</dbReference>
<dbReference type="Proteomes" id="UP000245125">
    <property type="component" value="Unassembled WGS sequence"/>
</dbReference>